<dbReference type="STRING" id="5762.D2VB17"/>
<dbReference type="OMA" id="CEFISSA"/>
<dbReference type="GO" id="GO:0009263">
    <property type="term" value="P:deoxyribonucleotide biosynthetic process"/>
    <property type="evidence" value="ECO:0007669"/>
    <property type="project" value="InterPro"/>
</dbReference>
<evidence type="ECO:0000313" key="3">
    <source>
        <dbReference type="Proteomes" id="UP000006671"/>
    </source>
</evidence>
<dbReference type="InterPro" id="IPR033909">
    <property type="entry name" value="RNR_small"/>
</dbReference>
<dbReference type="Pfam" id="PF00268">
    <property type="entry name" value="Ribonuc_red_sm"/>
    <property type="match status" value="1"/>
</dbReference>
<dbReference type="eggNOG" id="KOG1567">
    <property type="taxonomic scope" value="Eukaryota"/>
</dbReference>
<dbReference type="GeneID" id="8848503"/>
<dbReference type="RefSeq" id="XP_002678788.1">
    <property type="nucleotide sequence ID" value="XM_002678742.1"/>
</dbReference>
<dbReference type="VEuPathDB" id="AmoebaDB:NAEGRDRAFT_32493"/>
<accession>D2VB17</accession>
<dbReference type="SUPFAM" id="SSF47240">
    <property type="entry name" value="Ferritin-like"/>
    <property type="match status" value="1"/>
</dbReference>
<organism evidence="3">
    <name type="scientific">Naegleria gruberi</name>
    <name type="common">Amoeba</name>
    <dbReference type="NCBI Taxonomy" id="5762"/>
    <lineage>
        <taxon>Eukaryota</taxon>
        <taxon>Discoba</taxon>
        <taxon>Heterolobosea</taxon>
        <taxon>Tetramitia</taxon>
        <taxon>Eutetramitia</taxon>
        <taxon>Vahlkampfiidae</taxon>
        <taxon>Naegleria</taxon>
    </lineage>
</organism>
<dbReference type="InParanoid" id="D2VB17"/>
<dbReference type="PANTHER" id="PTHR23409">
    <property type="entry name" value="RIBONUCLEOSIDE-DIPHOSPHATE REDUCTASE SMALL CHAIN"/>
    <property type="match status" value="1"/>
</dbReference>
<evidence type="ECO:0000313" key="2">
    <source>
        <dbReference type="EMBL" id="EFC46044.1"/>
    </source>
</evidence>
<dbReference type="GO" id="GO:0016491">
    <property type="term" value="F:oxidoreductase activity"/>
    <property type="evidence" value="ECO:0007669"/>
    <property type="project" value="InterPro"/>
</dbReference>
<proteinExistence type="inferred from homology"/>
<dbReference type="InterPro" id="IPR009078">
    <property type="entry name" value="Ferritin-like_SF"/>
</dbReference>
<dbReference type="Proteomes" id="UP000006671">
    <property type="component" value="Unassembled WGS sequence"/>
</dbReference>
<protein>
    <submittedName>
        <fullName evidence="2">Predicted protein</fullName>
    </submittedName>
</protein>
<dbReference type="Gene3D" id="1.10.620.20">
    <property type="entry name" value="Ribonucleotide Reductase, subunit A"/>
    <property type="match status" value="1"/>
</dbReference>
<dbReference type="KEGG" id="ngr:NAEGRDRAFT_32493"/>
<sequence length="330" mass="39099">MNELHSQLKQLEKSEEILSENPHRFTLFPIQYPKLWEIYKKRLASSIWSVEQFDQIIRNDISKLSEICNSDHSFIKIILAFLVANCKQKTNLWGAFKDIQILEAKHFHGFRLAMKNIHYEMYCNLFEILTEETERSELIEKMINSTMKKSQYTKKWLNSDNLFSERLIGLVCIEQIFLSASFFSIFWLKKRGLMSALTISNDLIFRDEEFHSNFLYSLYSNLKHSKLPQTLVHSLVKEAVDIEKEFITSLPTELIELDRNSMYQYVEVVSDNILISFGYEKLFHTENQCSWIQDMLMNKSGFFWKIGLESYSSIPHFPTINNELKLDEDF</sequence>
<dbReference type="PANTHER" id="PTHR23409:SF18">
    <property type="entry name" value="RIBONUCLEOSIDE-DIPHOSPHATE REDUCTASE SUBUNIT M2"/>
    <property type="match status" value="1"/>
</dbReference>
<dbReference type="AlphaFoldDB" id="D2VB17"/>
<dbReference type="CDD" id="cd01049">
    <property type="entry name" value="RNRR2"/>
    <property type="match status" value="1"/>
</dbReference>
<comment type="similarity">
    <text evidence="1">Belongs to the ribonucleoside diphosphate reductase small chain family.</text>
</comment>
<dbReference type="InterPro" id="IPR012348">
    <property type="entry name" value="RNR-like"/>
</dbReference>
<dbReference type="InterPro" id="IPR000358">
    <property type="entry name" value="RNR_small_fam"/>
</dbReference>
<reference evidence="2 3" key="1">
    <citation type="journal article" date="2010" name="Cell">
        <title>The genome of Naegleria gruberi illuminates early eukaryotic versatility.</title>
        <authorList>
            <person name="Fritz-Laylin L.K."/>
            <person name="Prochnik S.E."/>
            <person name="Ginger M.L."/>
            <person name="Dacks J.B."/>
            <person name="Carpenter M.L."/>
            <person name="Field M.C."/>
            <person name="Kuo A."/>
            <person name="Paredez A."/>
            <person name="Chapman J."/>
            <person name="Pham J."/>
            <person name="Shu S."/>
            <person name="Neupane R."/>
            <person name="Cipriano M."/>
            <person name="Mancuso J."/>
            <person name="Tu H."/>
            <person name="Salamov A."/>
            <person name="Lindquist E."/>
            <person name="Shapiro H."/>
            <person name="Lucas S."/>
            <person name="Grigoriev I.V."/>
            <person name="Cande W.Z."/>
            <person name="Fulton C."/>
            <person name="Rokhsar D.S."/>
            <person name="Dawson S.C."/>
        </authorList>
    </citation>
    <scope>NUCLEOTIDE SEQUENCE [LARGE SCALE GENOMIC DNA]</scope>
    <source>
        <strain evidence="2 3">NEG-M</strain>
    </source>
</reference>
<dbReference type="EMBL" id="GG738860">
    <property type="protein sequence ID" value="EFC46044.1"/>
    <property type="molecule type" value="Genomic_DNA"/>
</dbReference>
<gene>
    <name evidence="2" type="ORF">NAEGRDRAFT_32493</name>
</gene>
<evidence type="ECO:0000256" key="1">
    <source>
        <dbReference type="ARBA" id="ARBA00009303"/>
    </source>
</evidence>
<dbReference type="OrthoDB" id="10248373at2759"/>
<keyword evidence="3" id="KW-1185">Reference proteome</keyword>
<name>D2VB17_NAEGR</name>